<organism evidence="2 3">
    <name type="scientific">Romboutsia weinsteinii</name>
    <dbReference type="NCBI Taxonomy" id="2020949"/>
    <lineage>
        <taxon>Bacteria</taxon>
        <taxon>Bacillati</taxon>
        <taxon>Bacillota</taxon>
        <taxon>Clostridia</taxon>
        <taxon>Peptostreptococcales</taxon>
        <taxon>Peptostreptococcaceae</taxon>
        <taxon>Romboutsia</taxon>
    </lineage>
</organism>
<dbReference type="PANTHER" id="PTHR43591">
    <property type="entry name" value="METHYLTRANSFERASE"/>
    <property type="match status" value="1"/>
</dbReference>
<dbReference type="Proteomes" id="UP000215694">
    <property type="component" value="Unassembled WGS sequence"/>
</dbReference>
<dbReference type="InterPro" id="IPR013216">
    <property type="entry name" value="Methyltransf_11"/>
</dbReference>
<dbReference type="Gene3D" id="3.40.50.150">
    <property type="entry name" value="Vaccinia Virus protein VP39"/>
    <property type="match status" value="1"/>
</dbReference>
<dbReference type="PANTHER" id="PTHR43591:SF24">
    <property type="entry name" value="2-METHOXY-6-POLYPRENYL-1,4-BENZOQUINOL METHYLASE, MITOCHONDRIAL"/>
    <property type="match status" value="1"/>
</dbReference>
<evidence type="ECO:0000313" key="2">
    <source>
        <dbReference type="EMBL" id="RDY27218.1"/>
    </source>
</evidence>
<evidence type="ECO:0000259" key="1">
    <source>
        <dbReference type="Pfam" id="PF08241"/>
    </source>
</evidence>
<evidence type="ECO:0000313" key="3">
    <source>
        <dbReference type="Proteomes" id="UP000215694"/>
    </source>
</evidence>
<accession>A0A371J3H0</accession>
<protein>
    <submittedName>
        <fullName evidence="2">Class I SAM-dependent methyltransferase</fullName>
    </submittedName>
</protein>
<dbReference type="OrthoDB" id="5522265at2"/>
<reference evidence="2 3" key="1">
    <citation type="journal article" date="2017" name="Genome Announc.">
        <title>Draft Genome Sequence of Romboutsia weinsteinii sp. nov. Strain CCRI-19649(T) Isolated from Surface Water.</title>
        <authorList>
            <person name="Maheux A.F."/>
            <person name="Boudreau D.K."/>
            <person name="Berube E."/>
            <person name="Boissinot M."/>
            <person name="Cantin P."/>
            <person name="Raymond F."/>
            <person name="Corbeil J."/>
            <person name="Omar R.F."/>
            <person name="Bergeron M.G."/>
        </authorList>
    </citation>
    <scope>NUCLEOTIDE SEQUENCE [LARGE SCALE GENOMIC DNA]</scope>
    <source>
        <strain evidence="2 3">CCRI-19649</strain>
    </source>
</reference>
<dbReference type="GO" id="GO:0032259">
    <property type="term" value="P:methylation"/>
    <property type="evidence" value="ECO:0007669"/>
    <property type="project" value="UniProtKB-KW"/>
</dbReference>
<dbReference type="Pfam" id="PF08241">
    <property type="entry name" value="Methyltransf_11"/>
    <property type="match status" value="1"/>
</dbReference>
<keyword evidence="3" id="KW-1185">Reference proteome</keyword>
<sequence length="205" mass="23490">MMLEGTREQMNYDLDDYGSTSKVYILKDLIQKYMPSIEGRNLKVLDIGYGSESLAIFMASLGHDVTSIDCSEEVLKKSMKNSGEYRNIIKFKKMDAQSLHFKDNSFDLIVAKNLISSLDYPSMAYREWYRVLSPGGKIINFDIKDTITKYRPLSNIERPSWDVDTLLEIGFNKVKVKNNVKSQGLQADDSINYSESLMFMVVSEK</sequence>
<comment type="caution">
    <text evidence="2">The sequence shown here is derived from an EMBL/GenBank/DDBJ whole genome shotgun (WGS) entry which is preliminary data.</text>
</comment>
<keyword evidence="2" id="KW-0808">Transferase</keyword>
<dbReference type="CDD" id="cd02440">
    <property type="entry name" value="AdoMet_MTases"/>
    <property type="match status" value="1"/>
</dbReference>
<gene>
    <name evidence="2" type="ORF">CHL78_010530</name>
</gene>
<keyword evidence="2" id="KW-0489">Methyltransferase</keyword>
<name>A0A371J3H0_9FIRM</name>
<dbReference type="EMBL" id="NOJY02000015">
    <property type="protein sequence ID" value="RDY27218.1"/>
    <property type="molecule type" value="Genomic_DNA"/>
</dbReference>
<dbReference type="AlphaFoldDB" id="A0A371J3H0"/>
<feature type="domain" description="Methyltransferase type 11" evidence="1">
    <location>
        <begin position="45"/>
        <end position="139"/>
    </location>
</feature>
<dbReference type="RefSeq" id="WP_094368151.1">
    <property type="nucleotide sequence ID" value="NZ_NOJY02000015.1"/>
</dbReference>
<dbReference type="InterPro" id="IPR029063">
    <property type="entry name" value="SAM-dependent_MTases_sf"/>
</dbReference>
<dbReference type="SUPFAM" id="SSF53335">
    <property type="entry name" value="S-adenosyl-L-methionine-dependent methyltransferases"/>
    <property type="match status" value="1"/>
</dbReference>
<proteinExistence type="predicted"/>
<dbReference type="GO" id="GO:0008757">
    <property type="term" value="F:S-adenosylmethionine-dependent methyltransferase activity"/>
    <property type="evidence" value="ECO:0007669"/>
    <property type="project" value="InterPro"/>
</dbReference>